<dbReference type="NCBIfam" id="NF008624">
    <property type="entry name" value="PRK11611.1"/>
    <property type="match status" value="1"/>
</dbReference>
<dbReference type="Pfam" id="PF07179">
    <property type="entry name" value="SseB"/>
    <property type="match status" value="1"/>
</dbReference>
<evidence type="ECO:0000313" key="4">
    <source>
        <dbReference type="Proteomes" id="UP000018217"/>
    </source>
</evidence>
<reference evidence="3 4" key="1">
    <citation type="journal article" date="2013" name="Syst. Appl. Microbiol.">
        <title>Phylogenetic position and virulence apparatus of the pear flower necrosis pathogen Erwinia piriflorinigrans CFBP 5888T as assessed by comparative genomics.</title>
        <authorList>
            <person name="Smits T.H."/>
            <person name="Rezzonico F."/>
            <person name="Lopez M.M."/>
            <person name="Blom J."/>
            <person name="Goesmann A."/>
            <person name="Frey J.E."/>
            <person name="Duffy B."/>
        </authorList>
    </citation>
    <scope>NUCLEOTIDE SEQUENCE [LARGE SCALE GENOMIC DNA]</scope>
    <source>
        <strain evidence="4">CFBP5888</strain>
    </source>
</reference>
<proteinExistence type="predicted"/>
<accession>V5ZAR6</accession>
<dbReference type="AlphaFoldDB" id="V5ZAR6"/>
<evidence type="ECO:0000259" key="2">
    <source>
        <dbReference type="Pfam" id="PF14581"/>
    </source>
</evidence>
<feature type="domain" description="SseB protein C-terminal" evidence="2">
    <location>
        <begin position="148"/>
        <end position="254"/>
    </location>
</feature>
<dbReference type="Proteomes" id="UP000018217">
    <property type="component" value="Unassembled WGS sequence"/>
</dbReference>
<dbReference type="InterPro" id="IPR027945">
    <property type="entry name" value="SseB_C"/>
</dbReference>
<comment type="caution">
    <text evidence="3">The sequence shown here is derived from an EMBL/GenBank/DDBJ whole genome shotgun (WGS) entry which is preliminary data.</text>
</comment>
<dbReference type="InterPro" id="IPR009839">
    <property type="entry name" value="SseB_N"/>
</dbReference>
<gene>
    <name evidence="3" type="primary">sseB</name>
    <name evidence="3" type="ORF">EPIR_2671</name>
</gene>
<protein>
    <submittedName>
        <fullName evidence="3">Protein sseB</fullName>
    </submittedName>
</protein>
<keyword evidence="4" id="KW-1185">Reference proteome</keyword>
<dbReference type="EMBL" id="CAHS01000016">
    <property type="protein sequence ID" value="CCG88034.1"/>
    <property type="molecule type" value="Genomic_DNA"/>
</dbReference>
<sequence>MFIVINRNPSMNDLNPRLEDVLKRAATEPAHRPEFFALLMEASVIVPGTSAQPERAIDASTPVDLQHWEKDNGTDIIPFFTSVDALQSAVSGEQAYLVMPVRTLFAMTLGETLFLNPKLDSGKEFTPREITHLMEDSGNALSQQTVLEGGTSLLLSEIAEPPAQMIDSLTQLFARYKPVRRAYMAQMKEAADQPANLLIGIEADGDIDAIIQAAGSVATDTQPGDDPIDICQVAEGEKGISHFFTAHITPFYERRWGSFLRDFKVKNID</sequence>
<evidence type="ECO:0000313" key="3">
    <source>
        <dbReference type="EMBL" id="CCG88034.1"/>
    </source>
</evidence>
<evidence type="ECO:0000259" key="1">
    <source>
        <dbReference type="Pfam" id="PF07179"/>
    </source>
</evidence>
<dbReference type="STRING" id="1161919.EPIR_2671"/>
<dbReference type="Pfam" id="PF14581">
    <property type="entry name" value="SseB_C"/>
    <property type="match status" value="1"/>
</dbReference>
<organism evidence="3 4">
    <name type="scientific">Erwinia piriflorinigrans CFBP 5888</name>
    <dbReference type="NCBI Taxonomy" id="1161919"/>
    <lineage>
        <taxon>Bacteria</taxon>
        <taxon>Pseudomonadati</taxon>
        <taxon>Pseudomonadota</taxon>
        <taxon>Gammaproteobacteria</taxon>
        <taxon>Enterobacterales</taxon>
        <taxon>Erwiniaceae</taxon>
        <taxon>Erwinia</taxon>
    </lineage>
</organism>
<name>V5ZAR6_9GAMM</name>
<feature type="domain" description="SseB protein N-terminal" evidence="1">
    <location>
        <begin position="18"/>
        <end position="131"/>
    </location>
</feature>